<accession>A0A081FYP4</accession>
<evidence type="ECO:0000313" key="2">
    <source>
        <dbReference type="Proteomes" id="UP000028252"/>
    </source>
</evidence>
<organism evidence="1 2">
    <name type="scientific">Marinobacterium lacunae</name>
    <dbReference type="NCBI Taxonomy" id="1232683"/>
    <lineage>
        <taxon>Bacteria</taxon>
        <taxon>Pseudomonadati</taxon>
        <taxon>Pseudomonadota</taxon>
        <taxon>Gammaproteobacteria</taxon>
        <taxon>Oceanospirillales</taxon>
        <taxon>Oceanospirillaceae</taxon>
        <taxon>Marinobacterium</taxon>
    </lineage>
</organism>
<sequence length="68" mass="8099">MIASNAYLRRLHRFSDLIEEHYRKQQQEFPRSTVRLIFSLSQKRSNESRIFGDSPLTFSATDKHNKKS</sequence>
<proteinExistence type="predicted"/>
<name>A0A081FYP4_9GAMM</name>
<dbReference type="EMBL" id="JMQN01000031">
    <property type="protein sequence ID" value="KEA63649.1"/>
    <property type="molecule type" value="Genomic_DNA"/>
</dbReference>
<gene>
    <name evidence="1" type="ORF">ADIMK_2215</name>
</gene>
<dbReference type="PATRIC" id="fig|1232683.4.peg.2174"/>
<dbReference type="Proteomes" id="UP000028252">
    <property type="component" value="Unassembled WGS sequence"/>
</dbReference>
<comment type="caution">
    <text evidence="1">The sequence shown here is derived from an EMBL/GenBank/DDBJ whole genome shotgun (WGS) entry which is preliminary data.</text>
</comment>
<keyword evidence="2" id="KW-1185">Reference proteome</keyword>
<protein>
    <submittedName>
        <fullName evidence="1">Uncharacterized protein</fullName>
    </submittedName>
</protein>
<dbReference type="AlphaFoldDB" id="A0A081FYP4"/>
<dbReference type="STRING" id="1232683.ADIMK_2215"/>
<evidence type="ECO:0000313" key="1">
    <source>
        <dbReference type="EMBL" id="KEA63649.1"/>
    </source>
</evidence>
<reference evidence="1 2" key="1">
    <citation type="submission" date="2014-04" db="EMBL/GenBank/DDBJ databases">
        <title>Marinobacterium kochiensis sp. nov., isolated from sediment sample collected from Kochi backwaters in Kerala, India.</title>
        <authorList>
            <person name="Singh A."/>
            <person name="Pinnaka A.K."/>
        </authorList>
    </citation>
    <scope>NUCLEOTIDE SEQUENCE [LARGE SCALE GENOMIC DNA]</scope>
    <source>
        <strain evidence="1 2">AK27</strain>
    </source>
</reference>